<dbReference type="Pfam" id="PF00356">
    <property type="entry name" value="LacI"/>
    <property type="match status" value="1"/>
</dbReference>
<dbReference type="CDD" id="cd01392">
    <property type="entry name" value="HTH_LacI"/>
    <property type="match status" value="1"/>
</dbReference>
<comment type="caution">
    <text evidence="2">The sequence shown here is derived from an EMBL/GenBank/DDBJ whole genome shotgun (WGS) entry which is preliminary data.</text>
</comment>
<dbReference type="PROSITE" id="PS50932">
    <property type="entry name" value="HTH_LACI_2"/>
    <property type="match status" value="1"/>
</dbReference>
<organism evidence="2">
    <name type="scientific">marine sediment metagenome</name>
    <dbReference type="NCBI Taxonomy" id="412755"/>
    <lineage>
        <taxon>unclassified sequences</taxon>
        <taxon>metagenomes</taxon>
        <taxon>ecological metagenomes</taxon>
    </lineage>
</organism>
<feature type="non-terminal residue" evidence="2">
    <location>
        <position position="101"/>
    </location>
</feature>
<dbReference type="GO" id="GO:0003677">
    <property type="term" value="F:DNA binding"/>
    <property type="evidence" value="ECO:0007669"/>
    <property type="project" value="InterPro"/>
</dbReference>
<sequence>MKITIKDVAKIANVSISTVSRVSSGGDGVSAKTRRRILRVIKERIRIKEALKIFTEGASYALHENKGQVKEGIQADFIVLSENPLHLPIQKIPSLRVLQTY</sequence>
<proteinExistence type="predicted"/>
<protein>
    <recommendedName>
        <fullName evidence="1">HTH lacI-type domain-containing protein</fullName>
    </recommendedName>
</protein>
<dbReference type="InterPro" id="IPR010982">
    <property type="entry name" value="Lambda_DNA-bd_dom_sf"/>
</dbReference>
<dbReference type="GO" id="GO:0006355">
    <property type="term" value="P:regulation of DNA-templated transcription"/>
    <property type="evidence" value="ECO:0007669"/>
    <property type="project" value="InterPro"/>
</dbReference>
<evidence type="ECO:0000313" key="2">
    <source>
        <dbReference type="EMBL" id="GAI78600.1"/>
    </source>
</evidence>
<dbReference type="SMART" id="SM00354">
    <property type="entry name" value="HTH_LACI"/>
    <property type="match status" value="1"/>
</dbReference>
<dbReference type="EMBL" id="BARW01006629">
    <property type="protein sequence ID" value="GAI78600.1"/>
    <property type="molecule type" value="Genomic_DNA"/>
</dbReference>
<feature type="domain" description="HTH lacI-type" evidence="1">
    <location>
        <begin position="3"/>
        <end position="43"/>
    </location>
</feature>
<dbReference type="SUPFAM" id="SSF47413">
    <property type="entry name" value="lambda repressor-like DNA-binding domains"/>
    <property type="match status" value="1"/>
</dbReference>
<dbReference type="InterPro" id="IPR000843">
    <property type="entry name" value="HTH_LacI"/>
</dbReference>
<gene>
    <name evidence="2" type="ORF">S12H4_13931</name>
</gene>
<reference evidence="2" key="1">
    <citation type="journal article" date="2014" name="Front. Microbiol.">
        <title>High frequency of phylogenetically diverse reductive dehalogenase-homologous genes in deep subseafloor sedimentary metagenomes.</title>
        <authorList>
            <person name="Kawai M."/>
            <person name="Futagami T."/>
            <person name="Toyoda A."/>
            <person name="Takaki Y."/>
            <person name="Nishi S."/>
            <person name="Hori S."/>
            <person name="Arai W."/>
            <person name="Tsubouchi T."/>
            <person name="Morono Y."/>
            <person name="Uchiyama I."/>
            <person name="Ito T."/>
            <person name="Fujiyama A."/>
            <person name="Inagaki F."/>
            <person name="Takami H."/>
        </authorList>
    </citation>
    <scope>NUCLEOTIDE SEQUENCE</scope>
    <source>
        <strain evidence="2">Expedition CK06-06</strain>
    </source>
</reference>
<dbReference type="AlphaFoldDB" id="X1STC5"/>
<dbReference type="Gene3D" id="1.10.260.40">
    <property type="entry name" value="lambda repressor-like DNA-binding domains"/>
    <property type="match status" value="1"/>
</dbReference>
<evidence type="ECO:0000259" key="1">
    <source>
        <dbReference type="PROSITE" id="PS50932"/>
    </source>
</evidence>
<dbReference type="PRINTS" id="PR00036">
    <property type="entry name" value="HTHLACI"/>
</dbReference>
<accession>X1STC5</accession>
<name>X1STC5_9ZZZZ</name>